<feature type="domain" description="DUF4352" evidence="3">
    <location>
        <begin position="91"/>
        <end position="206"/>
    </location>
</feature>
<feature type="compositionally biased region" description="Low complexity" evidence="2">
    <location>
        <begin position="44"/>
        <end position="53"/>
    </location>
</feature>
<proteinExistence type="predicted"/>
<evidence type="ECO:0000256" key="2">
    <source>
        <dbReference type="SAM" id="MobiDB-lite"/>
    </source>
</evidence>
<dbReference type="Gene3D" id="2.60.40.1240">
    <property type="match status" value="1"/>
</dbReference>
<dbReference type="InterPro" id="IPR029051">
    <property type="entry name" value="DUF4352"/>
</dbReference>
<protein>
    <recommendedName>
        <fullName evidence="3">DUF4352 domain-containing protein</fullName>
    </recommendedName>
</protein>
<comment type="caution">
    <text evidence="4">The sequence shown here is derived from an EMBL/GenBank/DDBJ whole genome shotgun (WGS) entry which is preliminary data.</text>
</comment>
<accession>N6WET1</accession>
<evidence type="ECO:0000256" key="1">
    <source>
        <dbReference type="ARBA" id="ARBA00022729"/>
    </source>
</evidence>
<evidence type="ECO:0000313" key="5">
    <source>
        <dbReference type="Proteomes" id="UP000013015"/>
    </source>
</evidence>
<feature type="compositionally biased region" description="Polar residues" evidence="2">
    <location>
        <begin position="54"/>
        <end position="76"/>
    </location>
</feature>
<gene>
    <name evidence="4" type="ORF">HMPREF9004_0404</name>
</gene>
<evidence type="ECO:0000313" key="4">
    <source>
        <dbReference type="EMBL" id="ENO18734.1"/>
    </source>
</evidence>
<feature type="region of interest" description="Disordered" evidence="2">
    <location>
        <begin position="44"/>
        <end position="87"/>
    </location>
</feature>
<name>N6WET1_9ACTO</name>
<dbReference type="EMBL" id="AQHZ01000007">
    <property type="protein sequence ID" value="ENO18734.1"/>
    <property type="molecule type" value="Genomic_DNA"/>
</dbReference>
<dbReference type="AlphaFoldDB" id="N6WET1"/>
<keyword evidence="5" id="KW-1185">Reference proteome</keyword>
<organism evidence="4 5">
    <name type="scientific">Schaalia cardiffensis F0333</name>
    <dbReference type="NCBI Taxonomy" id="888050"/>
    <lineage>
        <taxon>Bacteria</taxon>
        <taxon>Bacillati</taxon>
        <taxon>Actinomycetota</taxon>
        <taxon>Actinomycetes</taxon>
        <taxon>Actinomycetales</taxon>
        <taxon>Actinomycetaceae</taxon>
        <taxon>Schaalia</taxon>
    </lineage>
</organism>
<dbReference type="Pfam" id="PF11611">
    <property type="entry name" value="DUF4352"/>
    <property type="match status" value="1"/>
</dbReference>
<dbReference type="Proteomes" id="UP000013015">
    <property type="component" value="Unassembled WGS sequence"/>
</dbReference>
<evidence type="ECO:0000259" key="3">
    <source>
        <dbReference type="Pfam" id="PF11611"/>
    </source>
</evidence>
<keyword evidence="1" id="KW-0732">Signal</keyword>
<reference evidence="4 5" key="1">
    <citation type="submission" date="2013-03" db="EMBL/GenBank/DDBJ databases">
        <title>Reference genome for the Human Microbiome Project.</title>
        <authorList>
            <person name="Aqrawi P."/>
            <person name="Ayvaz T."/>
            <person name="Bess C."/>
            <person name="Blankenburg K."/>
            <person name="Coyle M."/>
            <person name="Deng J."/>
            <person name="Forbes L."/>
            <person name="Fowler G."/>
            <person name="Francisco L."/>
            <person name="Fu Q."/>
            <person name="Gibbs R."/>
            <person name="Gross S."/>
            <person name="Gubbala S."/>
            <person name="Hale W."/>
            <person name="Hemphill L."/>
            <person name="Highlander S."/>
            <person name="Hirani K."/>
            <person name="Jackson L."/>
            <person name="Jakkamsetti A."/>
            <person name="Javaid M."/>
            <person name="Jayaseelan J.C."/>
            <person name="Jiang H."/>
            <person name="Joshi V."/>
            <person name="Korchina V."/>
            <person name="Kovar C."/>
            <person name="Lara F."/>
            <person name="Lee S."/>
            <person name="Liu Y."/>
            <person name="Mata R."/>
            <person name="Mathew T."/>
            <person name="Munidasa M."/>
            <person name="Muzny D."/>
            <person name="Nazareth L."/>
            <person name="Ngo R."/>
            <person name="Nguyen L."/>
            <person name="Nguyen N."/>
            <person name="Okwuonu G."/>
            <person name="Ongeri F."/>
            <person name="Palculict T."/>
            <person name="Patil S."/>
            <person name="Petrosino J."/>
            <person name="Pham C."/>
            <person name="Pham P."/>
            <person name="Pu L.-L."/>
            <person name="Qin X."/>
            <person name="Qu J."/>
            <person name="Reid J."/>
            <person name="Ross M."/>
            <person name="Ruth R."/>
            <person name="Saada N."/>
            <person name="San Lucas F."/>
            <person name="Santibanez J."/>
            <person name="Shang Y."/>
            <person name="Simmons D."/>
            <person name="Song X.-Z."/>
            <person name="Tang L.-Y."/>
            <person name="Thornton R."/>
            <person name="Warren J."/>
            <person name="Weissenberger G."/>
            <person name="Wilczek-Boney K."/>
            <person name="Worley K."/>
            <person name="Youmans B."/>
            <person name="Zhang J."/>
            <person name="Zhang L."/>
            <person name="Zhao Z."/>
            <person name="Zhou C."/>
            <person name="Zhu D."/>
            <person name="Zhu Y."/>
        </authorList>
    </citation>
    <scope>NUCLEOTIDE SEQUENCE [LARGE SCALE GENOMIC DNA]</scope>
    <source>
        <strain evidence="4 5">F0333</strain>
    </source>
</reference>
<sequence>MSYMTPPTPKKSSGGKTLIIVLVAILVGLVLIGVIATMSIKALSASSPTSPSTNQGSHSQERPNTTDTNRDTSASEDTPPVSIGKEGEITDWKVNVATYTREASAAMMKDNSFNDPAPAGMDHTLIDLTLTYTGSNQEGEDFLFELDFYLVDESGKKYSWADADGVAPDDLFASFDTSLKPGKSVTGQLLFDVPENSSYTFRMESSDTGQKVEIPLN</sequence>
<dbReference type="InterPro" id="IPR029050">
    <property type="entry name" value="Immunoprotect_excell_Ig-like"/>
</dbReference>
<dbReference type="HOGENOM" id="CLU_1270042_0_0_11"/>
<dbReference type="PATRIC" id="fig|888050.3.peg.391"/>